<dbReference type="AlphaFoldDB" id="A0A1Y6C4V2"/>
<gene>
    <name evidence="2" type="ORF">SAMN06296036_11179</name>
</gene>
<evidence type="ECO:0000313" key="2">
    <source>
        <dbReference type="EMBL" id="SMF37068.1"/>
    </source>
</evidence>
<feature type="transmembrane region" description="Helical" evidence="1">
    <location>
        <begin position="6"/>
        <end position="24"/>
    </location>
</feature>
<keyword evidence="3" id="KW-1185">Reference proteome</keyword>
<name>A0A1Y6C4V2_9BACT</name>
<keyword evidence="1" id="KW-0812">Transmembrane</keyword>
<dbReference type="STRING" id="1513793.SAMN06296036_11179"/>
<dbReference type="OrthoDB" id="5526570at2"/>
<dbReference type="Proteomes" id="UP000192907">
    <property type="component" value="Unassembled WGS sequence"/>
</dbReference>
<dbReference type="EMBL" id="FWZT01000011">
    <property type="protein sequence ID" value="SMF37068.1"/>
    <property type="molecule type" value="Genomic_DNA"/>
</dbReference>
<sequence>MIRVRTFLGVIVGLVMVLLIWLMLNWSDIQLLQRTASAYYAKELCTCLFVLEQDESYCHSYTKQYVALDDLKVVNEGSLKRVEAQALGIKRTAVWRGARLGCHLERPQGSQG</sequence>
<accession>A0A1Y6C4V2</accession>
<organism evidence="2 3">
    <name type="scientific">Pseudobacteriovorax antillogorgiicola</name>
    <dbReference type="NCBI Taxonomy" id="1513793"/>
    <lineage>
        <taxon>Bacteria</taxon>
        <taxon>Pseudomonadati</taxon>
        <taxon>Bdellovibrionota</taxon>
        <taxon>Oligoflexia</taxon>
        <taxon>Oligoflexales</taxon>
        <taxon>Pseudobacteriovoracaceae</taxon>
        <taxon>Pseudobacteriovorax</taxon>
    </lineage>
</organism>
<evidence type="ECO:0000256" key="1">
    <source>
        <dbReference type="SAM" id="Phobius"/>
    </source>
</evidence>
<dbReference type="RefSeq" id="WP_132320135.1">
    <property type="nucleotide sequence ID" value="NZ_FWZT01000011.1"/>
</dbReference>
<protein>
    <recommendedName>
        <fullName evidence="4">Amidase</fullName>
    </recommendedName>
</protein>
<evidence type="ECO:0008006" key="4">
    <source>
        <dbReference type="Google" id="ProtNLM"/>
    </source>
</evidence>
<keyword evidence="1" id="KW-1133">Transmembrane helix</keyword>
<proteinExistence type="predicted"/>
<evidence type="ECO:0000313" key="3">
    <source>
        <dbReference type="Proteomes" id="UP000192907"/>
    </source>
</evidence>
<keyword evidence="1" id="KW-0472">Membrane</keyword>
<reference evidence="3" key="1">
    <citation type="submission" date="2017-04" db="EMBL/GenBank/DDBJ databases">
        <authorList>
            <person name="Varghese N."/>
            <person name="Submissions S."/>
        </authorList>
    </citation>
    <scope>NUCLEOTIDE SEQUENCE [LARGE SCALE GENOMIC DNA]</scope>
    <source>
        <strain evidence="3">RKEM611</strain>
    </source>
</reference>